<dbReference type="Proteomes" id="UP001231189">
    <property type="component" value="Unassembled WGS sequence"/>
</dbReference>
<sequence>MSKHDEKKARSLGLIPAEEGNVILPVFLKRRIHPVMSRAHQMWLYSGSRDETRVNVTELSEKELLDEVRHLTHFSQEDSIPLLALHEPYDLDHQPSEIPPTAEYFPIASEDEENPKEGGSTANIESCAEIGKDSEVPKGEDNDPANPKASSADHRILDDGLTDTAESNHENDANRVSFVHAALEKSTAQPPKRPAGGFADEDDLILICFIEPPSKKAKASPSRPTLAASEASAPPIVPSAPSSLSKGKEVPSAAAASPSPHGEPGIQTAIIILKDFASQFCSPQADNARLQEDIQSTTSKLDQAVNIAATARQNADSLKKELDQLKKKLKEEEKEQAEAQAQRKEREDLLHKSSMALLEAADIPFNFVGKLQADSFADAISLAMESSPSSSPEEQGGPVELLMGHEFKAEMELLTKELPKDQDGLAIDLSPFKASACKCMLQLLELAAGVASPSLSTQTQAP</sequence>
<feature type="region of interest" description="Disordered" evidence="2">
    <location>
        <begin position="132"/>
        <end position="155"/>
    </location>
</feature>
<evidence type="ECO:0000313" key="4">
    <source>
        <dbReference type="Proteomes" id="UP001231189"/>
    </source>
</evidence>
<feature type="region of interest" description="Disordered" evidence="2">
    <location>
        <begin position="215"/>
        <end position="263"/>
    </location>
</feature>
<dbReference type="PANTHER" id="PTHR33026">
    <property type="entry name" value="OS06G0360600 PROTEIN"/>
    <property type="match status" value="1"/>
</dbReference>
<comment type="caution">
    <text evidence="3">The sequence shown here is derived from an EMBL/GenBank/DDBJ whole genome shotgun (WGS) entry which is preliminary data.</text>
</comment>
<protein>
    <submittedName>
        <fullName evidence="3">Uncharacterized protein</fullName>
    </submittedName>
</protein>
<feature type="compositionally biased region" description="Basic and acidic residues" evidence="2">
    <location>
        <begin position="132"/>
        <end position="141"/>
    </location>
</feature>
<accession>A0AAD8WWK2</accession>
<keyword evidence="1" id="KW-0175">Coiled coil</keyword>
<dbReference type="EMBL" id="JAUUTY010000002">
    <property type="protein sequence ID" value="KAK1683400.1"/>
    <property type="molecule type" value="Genomic_DNA"/>
</dbReference>
<dbReference type="AlphaFoldDB" id="A0AAD8WWK2"/>
<organism evidence="3 4">
    <name type="scientific">Lolium multiflorum</name>
    <name type="common">Italian ryegrass</name>
    <name type="synonym">Lolium perenne subsp. multiflorum</name>
    <dbReference type="NCBI Taxonomy" id="4521"/>
    <lineage>
        <taxon>Eukaryota</taxon>
        <taxon>Viridiplantae</taxon>
        <taxon>Streptophyta</taxon>
        <taxon>Embryophyta</taxon>
        <taxon>Tracheophyta</taxon>
        <taxon>Spermatophyta</taxon>
        <taxon>Magnoliopsida</taxon>
        <taxon>Liliopsida</taxon>
        <taxon>Poales</taxon>
        <taxon>Poaceae</taxon>
        <taxon>BOP clade</taxon>
        <taxon>Pooideae</taxon>
        <taxon>Poodae</taxon>
        <taxon>Poeae</taxon>
        <taxon>Poeae Chloroplast Group 2 (Poeae type)</taxon>
        <taxon>Loliodinae</taxon>
        <taxon>Loliinae</taxon>
        <taxon>Lolium</taxon>
    </lineage>
</organism>
<keyword evidence="4" id="KW-1185">Reference proteome</keyword>
<evidence type="ECO:0000256" key="2">
    <source>
        <dbReference type="SAM" id="MobiDB-lite"/>
    </source>
</evidence>
<dbReference type="PANTHER" id="PTHR33026:SF7">
    <property type="entry name" value="OS03G0100275 PROTEIN"/>
    <property type="match status" value="1"/>
</dbReference>
<proteinExistence type="predicted"/>
<name>A0AAD8WWK2_LOLMU</name>
<feature type="compositionally biased region" description="Low complexity" evidence="2">
    <location>
        <begin position="227"/>
        <end position="260"/>
    </location>
</feature>
<evidence type="ECO:0000256" key="1">
    <source>
        <dbReference type="SAM" id="Coils"/>
    </source>
</evidence>
<evidence type="ECO:0000313" key="3">
    <source>
        <dbReference type="EMBL" id="KAK1683400.1"/>
    </source>
</evidence>
<gene>
    <name evidence="3" type="ORF">QYE76_044248</name>
</gene>
<feature type="coiled-coil region" evidence="1">
    <location>
        <begin position="287"/>
        <end position="352"/>
    </location>
</feature>
<reference evidence="3" key="1">
    <citation type="submission" date="2023-07" db="EMBL/GenBank/DDBJ databases">
        <title>A chromosome-level genome assembly of Lolium multiflorum.</title>
        <authorList>
            <person name="Chen Y."/>
            <person name="Copetti D."/>
            <person name="Kolliker R."/>
            <person name="Studer B."/>
        </authorList>
    </citation>
    <scope>NUCLEOTIDE SEQUENCE</scope>
    <source>
        <strain evidence="3">02402/16</strain>
        <tissue evidence="3">Leaf</tissue>
    </source>
</reference>